<evidence type="ECO:0000313" key="2">
    <source>
        <dbReference type="Proteomes" id="UP000006681"/>
    </source>
</evidence>
<dbReference type="EMBL" id="CP002100">
    <property type="protein sequence ID" value="ADN51273.1"/>
    <property type="molecule type" value="Genomic_DNA"/>
</dbReference>
<dbReference type="Proteomes" id="UP000006681">
    <property type="component" value="Chromosome"/>
</dbReference>
<reference evidence="1 2" key="1">
    <citation type="journal article" date="2010" name="Stand. Genomic Sci.">
        <title>Complete genome sequence of Vulcanisaeta distributa type strain (IC-017).</title>
        <authorList>
            <person name="Mavromatis K."/>
            <person name="Sikorski J."/>
            <person name="Pabst E."/>
            <person name="Teshima H."/>
            <person name="Lapidus A."/>
            <person name="Lucas S."/>
            <person name="Nolan M."/>
            <person name="Glavina Del Rio T."/>
            <person name="Cheng J.F."/>
            <person name="Bruce D."/>
            <person name="Goodwin L."/>
            <person name="Pitluck S."/>
            <person name="Liolios K."/>
            <person name="Ivanova N."/>
            <person name="Mikhailova N."/>
            <person name="Pati A."/>
            <person name="Chen A."/>
            <person name="Palaniappan K."/>
            <person name="Land M."/>
            <person name="Hauser L."/>
            <person name="Chang Y.J."/>
            <person name="Jeffries C.D."/>
            <person name="Rohde M."/>
            <person name="Spring S."/>
            <person name="Goker M."/>
            <person name="Wirth R."/>
            <person name="Woyke T."/>
            <person name="Bristow J."/>
            <person name="Eisen J.A."/>
            <person name="Markowitz V."/>
            <person name="Hugenholtz P."/>
            <person name="Klenk H.P."/>
            <person name="Kyrpides N.C."/>
        </authorList>
    </citation>
    <scope>NUCLEOTIDE SEQUENCE [LARGE SCALE GENOMIC DNA]</scope>
    <source>
        <strain evidence="2">DSM 14429 / JCM 11212 / NBRC 100878 / IC-017</strain>
    </source>
</reference>
<protein>
    <recommendedName>
        <fullName evidence="3">Adenosylcobinamide amidohydrolase</fullName>
    </recommendedName>
</protein>
<dbReference type="OrthoDB" id="64585at2157"/>
<dbReference type="STRING" id="572478.Vdis_1901"/>
<dbReference type="RefSeq" id="WP_013336998.1">
    <property type="nucleotide sequence ID" value="NC_014537.1"/>
</dbReference>
<evidence type="ECO:0000313" key="1">
    <source>
        <dbReference type="EMBL" id="ADN51273.1"/>
    </source>
</evidence>
<dbReference type="PANTHER" id="PTHR35336">
    <property type="entry name" value="ADENOSYLCOBINAMIDE AMIDOHYDROLASE"/>
    <property type="match status" value="1"/>
</dbReference>
<dbReference type="eggNOG" id="arCOG01870">
    <property type="taxonomic scope" value="Archaea"/>
</dbReference>
<dbReference type="PANTHER" id="PTHR35336:SF5">
    <property type="entry name" value="ADENOSYLCOBINAMIDE AMIDOHYDROLASE"/>
    <property type="match status" value="1"/>
</dbReference>
<dbReference type="Pfam" id="PF01955">
    <property type="entry name" value="CbiZ"/>
    <property type="match status" value="1"/>
</dbReference>
<proteinExistence type="predicted"/>
<dbReference type="GeneID" id="9752849"/>
<dbReference type="KEGG" id="vdi:Vdis_1901"/>
<evidence type="ECO:0008006" key="3">
    <source>
        <dbReference type="Google" id="ProtNLM"/>
    </source>
</evidence>
<sequence>MSVAFREVWSRDGMTARIYYQSYGSINVKTLLIDLAQRRHVLSTMHGMVNVRFVCNNYAPPDLWCALHSQGFREKYLDSLMSQLRIAPGDYACLGTGVDMDDLAMASDEYRDVWVAAFTTAGVESNALRTGVDKASMYEVDGRFERVGTINIILITNASLTEAAMARALITITEAKCAALQDLGITSSYTPGLIATGTGTDNVMVVPGNGIRITYTGGHSKIGELIGRAVYESVKEAVSKHRPT</sequence>
<gene>
    <name evidence="1" type="ordered locus">Vdis_1901</name>
</gene>
<dbReference type="HOGENOM" id="CLU_086012_0_0_2"/>
<reference evidence="2" key="2">
    <citation type="journal article" date="2010" name="Stand. Genomic Sci.">
        <title>Complete genome sequence of Vulcanisaeta distributa type strain (IC-017T).</title>
        <authorList>
            <person name="Mavromatis K."/>
            <person name="Sikorski J."/>
            <person name="Pabst E."/>
            <person name="Teshima H."/>
            <person name="Lapidus A."/>
            <person name="Lucas S."/>
            <person name="Nolan M."/>
            <person name="Glavina Del Rio T."/>
            <person name="Cheng J."/>
            <person name="Bruce D."/>
            <person name="Goodwin L."/>
            <person name="Pitluck S."/>
            <person name="Liolios K."/>
            <person name="Ivanova N."/>
            <person name="Mikhailova N."/>
            <person name="Pati A."/>
            <person name="Chen A."/>
            <person name="Palaniappan K."/>
            <person name="Land M."/>
            <person name="Hauser L."/>
            <person name="Chang Y."/>
            <person name="Jeffries C."/>
            <person name="Rohde M."/>
            <person name="Spring S."/>
            <person name="Goker M."/>
            <person name="Wirth R."/>
            <person name="Woyke T."/>
            <person name="Bristow J."/>
            <person name="Eisen J."/>
            <person name="Markowitz V."/>
            <person name="Hugenholtz P."/>
            <person name="Klenk H."/>
            <person name="Kyrpides N."/>
        </authorList>
    </citation>
    <scope>NUCLEOTIDE SEQUENCE [LARGE SCALE GENOMIC DNA]</scope>
    <source>
        <strain evidence="2">DSM 14429 / JCM 11212 / NBRC 100878 / IC-017</strain>
    </source>
</reference>
<dbReference type="AlphaFoldDB" id="E1QNI5"/>
<accession>E1QNI5</accession>
<name>E1QNI5_VULDI</name>
<organism evidence="1 2">
    <name type="scientific">Vulcanisaeta distributa (strain DSM 14429 / JCM 11212 / NBRC 100878 / IC-017)</name>
    <dbReference type="NCBI Taxonomy" id="572478"/>
    <lineage>
        <taxon>Archaea</taxon>
        <taxon>Thermoproteota</taxon>
        <taxon>Thermoprotei</taxon>
        <taxon>Thermoproteales</taxon>
        <taxon>Thermoproteaceae</taxon>
        <taxon>Vulcanisaeta</taxon>
    </lineage>
</organism>
<dbReference type="InterPro" id="IPR002808">
    <property type="entry name" value="AdoCbi_amidolase"/>
</dbReference>
<dbReference type="InterPro" id="IPR052209">
    <property type="entry name" value="CbiZ"/>
</dbReference>
<keyword evidence="2" id="KW-1185">Reference proteome</keyword>